<gene>
    <name evidence="3" type="ORF">Ga0080574_TMP1373</name>
</gene>
<feature type="compositionally biased region" description="Basic and acidic residues" evidence="1">
    <location>
        <begin position="175"/>
        <end position="187"/>
    </location>
</feature>
<dbReference type="CDD" id="cd16831">
    <property type="entry name" value="HemS-like_C"/>
    <property type="match status" value="1"/>
</dbReference>
<dbReference type="InterPro" id="IPR007845">
    <property type="entry name" value="HemS/ChuX_dom"/>
</dbReference>
<accession>A0A1P8UQQ4</accession>
<dbReference type="STRING" id="1250539.Ga0080574_TMP1373"/>
<name>A0A1P8UQQ4_9RHOB</name>
<dbReference type="EMBL" id="CP015093">
    <property type="protein sequence ID" value="APZ51707.1"/>
    <property type="molecule type" value="Genomic_DNA"/>
</dbReference>
<keyword evidence="4" id="KW-1185">Reference proteome</keyword>
<dbReference type="CDD" id="cd16830">
    <property type="entry name" value="HemS-like_N"/>
    <property type="match status" value="1"/>
</dbReference>
<proteinExistence type="predicted"/>
<protein>
    <submittedName>
        <fullName evidence="3">Putative hemin transport protein</fullName>
    </submittedName>
</protein>
<evidence type="ECO:0000313" key="3">
    <source>
        <dbReference type="EMBL" id="APZ51707.1"/>
    </source>
</evidence>
<evidence type="ECO:0000259" key="2">
    <source>
        <dbReference type="Pfam" id="PF05171"/>
    </source>
</evidence>
<feature type="domain" description="Haemin-degrading HemS/ChuX" evidence="2">
    <location>
        <begin position="37"/>
        <end position="163"/>
    </location>
</feature>
<dbReference type="Proteomes" id="UP000187059">
    <property type="component" value="Chromosome"/>
</dbReference>
<dbReference type="SUPFAM" id="SSF144064">
    <property type="entry name" value="Heme iron utilization protein-like"/>
    <property type="match status" value="1"/>
</dbReference>
<feature type="domain" description="Haemin-degrading HemS/ChuX" evidence="2">
    <location>
        <begin position="215"/>
        <end position="347"/>
    </location>
</feature>
<feature type="region of interest" description="Disordered" evidence="1">
    <location>
        <begin position="168"/>
        <end position="187"/>
    </location>
</feature>
<dbReference type="GO" id="GO:0006826">
    <property type="term" value="P:iron ion transport"/>
    <property type="evidence" value="ECO:0007669"/>
    <property type="project" value="InterPro"/>
</dbReference>
<dbReference type="Pfam" id="PF05171">
    <property type="entry name" value="HemS"/>
    <property type="match status" value="2"/>
</dbReference>
<evidence type="ECO:0000256" key="1">
    <source>
        <dbReference type="SAM" id="MobiDB-lite"/>
    </source>
</evidence>
<sequence length="355" mass="38874" precursor="true">MADSQTASQHPPSAQEIRDALADNPKTRSRDLATQLGITEAQLLAAQTGHGVTRIAAHPDKVMPAVEALGEVMALTRVEAAVHEKVGTYANYHPGPHAAMVLADEIDLRIFPKHWCHGFLVEQESDAGVKRSLQIFDAAGDAIHKVHLRAGSDLAGWEAAKAALASGETGDTLDLEPRQPTEAAKSDPAKLDVLRKEWARLTDTHQFLRLCAKLKMNRLGAYRIAGAPFVRQLEPSAVDTMLETVRDRETEIMLFVGNRGCIQIHSGPVRNLHPMGPWQNIMDPGFNLHLRRDKVAELWAVEKPTQRGTAISVEAFDAEGGLIFQCFGVGKEGNDHRPAWKEIVEALPSREEVSA</sequence>
<dbReference type="OrthoDB" id="316630at2"/>
<evidence type="ECO:0000313" key="4">
    <source>
        <dbReference type="Proteomes" id="UP000187059"/>
    </source>
</evidence>
<organism evidence="3 4">
    <name type="scientific">Salipiger abyssi</name>
    <dbReference type="NCBI Taxonomy" id="1250539"/>
    <lineage>
        <taxon>Bacteria</taxon>
        <taxon>Pseudomonadati</taxon>
        <taxon>Pseudomonadota</taxon>
        <taxon>Alphaproteobacteria</taxon>
        <taxon>Rhodobacterales</taxon>
        <taxon>Roseobacteraceae</taxon>
        <taxon>Salipiger</taxon>
    </lineage>
</organism>
<dbReference type="KEGG" id="paby:Ga0080574_TMP1373"/>
<dbReference type="InterPro" id="IPR053733">
    <property type="entry name" value="Heme_Transport_Util_sf"/>
</dbReference>
<reference evidence="3 4" key="1">
    <citation type="submission" date="2016-04" db="EMBL/GenBank/DDBJ databases">
        <title>Deep-sea bacteria in the southern Pacific.</title>
        <authorList>
            <person name="Tang K."/>
        </authorList>
    </citation>
    <scope>NUCLEOTIDE SEQUENCE [LARGE SCALE GENOMIC DNA]</scope>
    <source>
        <strain evidence="3 4">JLT2014</strain>
    </source>
</reference>
<dbReference type="AlphaFoldDB" id="A0A1P8UQQ4"/>
<dbReference type="Gene3D" id="3.40.1570.10">
    <property type="entry name" value="HemS/ChuS/ChuX like domains"/>
    <property type="match status" value="2"/>
</dbReference>
<dbReference type="RefSeq" id="WP_076696439.1">
    <property type="nucleotide sequence ID" value="NZ_CP015093.1"/>
</dbReference>